<evidence type="ECO:0000259" key="8">
    <source>
        <dbReference type="Pfam" id="PF13632"/>
    </source>
</evidence>
<dbReference type="GO" id="GO:0016020">
    <property type="term" value="C:membrane"/>
    <property type="evidence" value="ECO:0007669"/>
    <property type="project" value="UniProtKB-SubCell"/>
</dbReference>
<keyword evidence="3 9" id="KW-0808">Transferase</keyword>
<evidence type="ECO:0000256" key="1">
    <source>
        <dbReference type="ARBA" id="ARBA00004141"/>
    </source>
</evidence>
<comment type="subcellular location">
    <subcellularLocation>
        <location evidence="1">Membrane</location>
        <topology evidence="1">Multi-pass membrane protein</topology>
    </subcellularLocation>
</comment>
<dbReference type="Proteomes" id="UP000000663">
    <property type="component" value="Chromosome"/>
</dbReference>
<keyword evidence="4 7" id="KW-0812">Transmembrane</keyword>
<accession>Q0W399</accession>
<dbReference type="EC" id="2.4.1.-" evidence="9"/>
<dbReference type="InterPro" id="IPR001173">
    <property type="entry name" value="Glyco_trans_2-like"/>
</dbReference>
<keyword evidence="10" id="KW-1185">Reference proteome</keyword>
<dbReference type="PANTHER" id="PTHR43867">
    <property type="entry name" value="CELLULOSE SYNTHASE CATALYTIC SUBUNIT A [UDP-FORMING]"/>
    <property type="match status" value="1"/>
</dbReference>
<evidence type="ECO:0000256" key="3">
    <source>
        <dbReference type="ARBA" id="ARBA00022679"/>
    </source>
</evidence>
<dbReference type="GO" id="GO:0016757">
    <property type="term" value="F:glycosyltransferase activity"/>
    <property type="evidence" value="ECO:0007669"/>
    <property type="project" value="UniProtKB-KW"/>
</dbReference>
<feature type="transmembrane region" description="Helical" evidence="7">
    <location>
        <begin position="325"/>
        <end position="351"/>
    </location>
</feature>
<feature type="transmembrane region" description="Helical" evidence="7">
    <location>
        <begin position="7"/>
        <end position="24"/>
    </location>
</feature>
<evidence type="ECO:0000313" key="9">
    <source>
        <dbReference type="EMBL" id="CAJ37144.1"/>
    </source>
</evidence>
<feature type="transmembrane region" description="Helical" evidence="7">
    <location>
        <begin position="357"/>
        <end position="376"/>
    </location>
</feature>
<dbReference type="Pfam" id="PF13632">
    <property type="entry name" value="Glyco_trans_2_3"/>
    <property type="match status" value="1"/>
</dbReference>
<dbReference type="InterPro" id="IPR029044">
    <property type="entry name" value="Nucleotide-diphossugar_trans"/>
</dbReference>
<dbReference type="eggNOG" id="arCOG01389">
    <property type="taxonomic scope" value="Archaea"/>
</dbReference>
<dbReference type="PANTHER" id="PTHR43867:SF2">
    <property type="entry name" value="CELLULOSE SYNTHASE CATALYTIC SUBUNIT A [UDP-FORMING]"/>
    <property type="match status" value="1"/>
</dbReference>
<keyword evidence="5 7" id="KW-1133">Transmembrane helix</keyword>
<protein>
    <submittedName>
        <fullName evidence="9">Glycosyltransferase (Family 2)</fullName>
        <ecNumber evidence="9">2.4.1.-</ecNumber>
    </submittedName>
</protein>
<gene>
    <name evidence="9" type="ORF">RCIX1984</name>
</gene>
<dbReference type="KEGG" id="rci:RCIX1984"/>
<dbReference type="STRING" id="351160.RCIX1984"/>
<keyword evidence="6 7" id="KW-0472">Membrane</keyword>
<feature type="transmembrane region" description="Helical" evidence="7">
    <location>
        <begin position="388"/>
        <end position="411"/>
    </location>
</feature>
<dbReference type="InterPro" id="IPR050321">
    <property type="entry name" value="Glycosyltr_2/OpgH_subfam"/>
</dbReference>
<organism evidence="9 10">
    <name type="scientific">Methanocella arvoryzae (strain DSM 22066 / NBRC 105507 / MRE50)</name>
    <dbReference type="NCBI Taxonomy" id="351160"/>
    <lineage>
        <taxon>Archaea</taxon>
        <taxon>Methanobacteriati</taxon>
        <taxon>Methanobacteriota</taxon>
        <taxon>Stenosarchaea group</taxon>
        <taxon>Methanomicrobia</taxon>
        <taxon>Methanocellales</taxon>
        <taxon>Methanocellaceae</taxon>
        <taxon>Methanocella</taxon>
    </lineage>
</organism>
<evidence type="ECO:0000256" key="5">
    <source>
        <dbReference type="ARBA" id="ARBA00022989"/>
    </source>
</evidence>
<dbReference type="CDD" id="cd06423">
    <property type="entry name" value="CESA_like"/>
    <property type="match status" value="1"/>
</dbReference>
<dbReference type="CAZy" id="GT2">
    <property type="family name" value="Glycosyltransferase Family 2"/>
</dbReference>
<evidence type="ECO:0000256" key="2">
    <source>
        <dbReference type="ARBA" id="ARBA00022676"/>
    </source>
</evidence>
<evidence type="ECO:0000313" key="10">
    <source>
        <dbReference type="Proteomes" id="UP000000663"/>
    </source>
</evidence>
<keyword evidence="2 9" id="KW-0328">Glycosyltransferase</keyword>
<evidence type="ECO:0000256" key="4">
    <source>
        <dbReference type="ARBA" id="ARBA00022692"/>
    </source>
</evidence>
<dbReference type="SUPFAM" id="SSF53448">
    <property type="entry name" value="Nucleotide-diphospho-sugar transferases"/>
    <property type="match status" value="1"/>
</dbReference>
<reference evidence="9 10" key="1">
    <citation type="journal article" date="2006" name="Science">
        <title>Genome of rice cluster I archaea -- the key methane producers in the rice rhizosphere.</title>
        <authorList>
            <person name="Erkel C."/>
            <person name="Kube M."/>
            <person name="Reinhardt R."/>
            <person name="Liesack W."/>
        </authorList>
    </citation>
    <scope>NUCLEOTIDE SEQUENCE [LARGE SCALE GENOMIC DNA]</scope>
    <source>
        <strain evidence="10">DSM 22066 / NBRC 105507 / MRE50</strain>
    </source>
</reference>
<dbReference type="EMBL" id="AM114193">
    <property type="protein sequence ID" value="CAJ37144.1"/>
    <property type="molecule type" value="Genomic_DNA"/>
</dbReference>
<evidence type="ECO:0000256" key="6">
    <source>
        <dbReference type="ARBA" id="ARBA00023136"/>
    </source>
</evidence>
<evidence type="ECO:0000256" key="7">
    <source>
        <dbReference type="SAM" id="Phobius"/>
    </source>
</evidence>
<proteinExistence type="predicted"/>
<dbReference type="AlphaFoldDB" id="Q0W399"/>
<sequence length="427" mass="47944">MGVLAGSLVYSTILLASVVNWVLVREWIPLASYTLLGIVVVITIYFAARFVEQSRMYRLPEASVRNPLPMTIIIPTLNEERTIGQCVESIMKANYPHDRLEVIIAPEVRPRCRDSTPEIAAALSRKYPCVKVVPNEGPHAGSKAGSINNSLTHATGQIIAIYDADHTIDKDALIRASAEFIMDPKLDCIGGKVMARNMDYNLFTTITGNESTVLNNFSRFISDFLTGNHSIYGSNVFLRKTVFDRIGGFDESSLTEDCDLGMKLIRKNCHMRIDYTIKSYEQPALGPRDWWHQRVRWTRGSMGVLRKHLKQSAKERINLKTLNTILLYSLSTGGLLFSVILMGFLGFMLYVNVVPPIILIALVLPLAILFAAESILQLEEGRGSISDILLSIFVRPWIIFAYSLVGVYSVVLEVLDAERDWEENKRI</sequence>
<feature type="domain" description="Glycosyltransferase 2-like" evidence="8">
    <location>
        <begin position="158"/>
        <end position="369"/>
    </location>
</feature>
<feature type="transmembrane region" description="Helical" evidence="7">
    <location>
        <begin position="30"/>
        <end position="48"/>
    </location>
</feature>
<dbReference type="Gene3D" id="3.90.550.10">
    <property type="entry name" value="Spore Coat Polysaccharide Biosynthesis Protein SpsA, Chain A"/>
    <property type="match status" value="1"/>
</dbReference>
<name>Q0W399_METAR</name>